<name>A0A9P6D7S3_9AGAR</name>
<evidence type="ECO:0000313" key="2">
    <source>
        <dbReference type="EMBL" id="KAF9485948.1"/>
    </source>
</evidence>
<gene>
    <name evidence="2" type="ORF">BDN70DRAFT_794913</name>
</gene>
<feature type="coiled-coil region" evidence="1">
    <location>
        <begin position="63"/>
        <end position="90"/>
    </location>
</feature>
<dbReference type="Proteomes" id="UP000807469">
    <property type="component" value="Unassembled WGS sequence"/>
</dbReference>
<dbReference type="EMBL" id="MU155132">
    <property type="protein sequence ID" value="KAF9485948.1"/>
    <property type="molecule type" value="Genomic_DNA"/>
</dbReference>
<keyword evidence="1" id="KW-0175">Coiled coil</keyword>
<dbReference type="AlphaFoldDB" id="A0A9P6D7S3"/>
<dbReference type="OrthoDB" id="6474464at2759"/>
<evidence type="ECO:0000256" key="1">
    <source>
        <dbReference type="SAM" id="Coils"/>
    </source>
</evidence>
<proteinExistence type="predicted"/>
<keyword evidence="3" id="KW-1185">Reference proteome</keyword>
<evidence type="ECO:0000313" key="3">
    <source>
        <dbReference type="Proteomes" id="UP000807469"/>
    </source>
</evidence>
<protein>
    <submittedName>
        <fullName evidence="2">Uncharacterized protein</fullName>
    </submittedName>
</protein>
<accession>A0A9P6D7S3</accession>
<organism evidence="2 3">
    <name type="scientific">Pholiota conissans</name>
    <dbReference type="NCBI Taxonomy" id="109636"/>
    <lineage>
        <taxon>Eukaryota</taxon>
        <taxon>Fungi</taxon>
        <taxon>Dikarya</taxon>
        <taxon>Basidiomycota</taxon>
        <taxon>Agaricomycotina</taxon>
        <taxon>Agaricomycetes</taxon>
        <taxon>Agaricomycetidae</taxon>
        <taxon>Agaricales</taxon>
        <taxon>Agaricineae</taxon>
        <taxon>Strophariaceae</taxon>
        <taxon>Pholiota</taxon>
    </lineage>
</organism>
<reference evidence="2" key="1">
    <citation type="submission" date="2020-11" db="EMBL/GenBank/DDBJ databases">
        <authorList>
            <consortium name="DOE Joint Genome Institute"/>
            <person name="Ahrendt S."/>
            <person name="Riley R."/>
            <person name="Andreopoulos W."/>
            <person name="Labutti K."/>
            <person name="Pangilinan J."/>
            <person name="Ruiz-Duenas F.J."/>
            <person name="Barrasa J.M."/>
            <person name="Sanchez-Garcia M."/>
            <person name="Camarero S."/>
            <person name="Miyauchi S."/>
            <person name="Serrano A."/>
            <person name="Linde D."/>
            <person name="Babiker R."/>
            <person name="Drula E."/>
            <person name="Ayuso-Fernandez I."/>
            <person name="Pacheco R."/>
            <person name="Padilla G."/>
            <person name="Ferreira P."/>
            <person name="Barriuso J."/>
            <person name="Kellner H."/>
            <person name="Castanera R."/>
            <person name="Alfaro M."/>
            <person name="Ramirez L."/>
            <person name="Pisabarro A.G."/>
            <person name="Kuo A."/>
            <person name="Tritt A."/>
            <person name="Lipzen A."/>
            <person name="He G."/>
            <person name="Yan M."/>
            <person name="Ng V."/>
            <person name="Cullen D."/>
            <person name="Martin F."/>
            <person name="Rosso M.-N."/>
            <person name="Henrissat B."/>
            <person name="Hibbett D."/>
            <person name="Martinez A.T."/>
            <person name="Grigoriev I.V."/>
        </authorList>
    </citation>
    <scope>NUCLEOTIDE SEQUENCE</scope>
    <source>
        <strain evidence="2">CIRM-BRFM 674</strain>
    </source>
</reference>
<comment type="caution">
    <text evidence="2">The sequence shown here is derived from an EMBL/GenBank/DDBJ whole genome shotgun (WGS) entry which is preliminary data.</text>
</comment>
<sequence length="156" mass="17127">MDDLREGAAVDISAKDIASKDLLVVADLFASMKSTLASMSSAFERLGAQTEKVTALGLDAKAAVQLQNIKSALEAQITQQKLQVEAVKSTLQAKVKEAVEAKIRSQLQDVIKHSVQNVIEEKVRQQLSEQIPEDLRQQVISHKRQILEVKASLHNS</sequence>